<dbReference type="SMART" id="SM00345">
    <property type="entry name" value="HTH_GNTR"/>
    <property type="match status" value="1"/>
</dbReference>
<keyword evidence="6" id="KW-1185">Reference proteome</keyword>
<dbReference type="PANTHER" id="PTHR43537:SF5">
    <property type="entry name" value="UXU OPERON TRANSCRIPTIONAL REGULATOR"/>
    <property type="match status" value="1"/>
</dbReference>
<keyword evidence="1" id="KW-0805">Transcription regulation</keyword>
<dbReference type="Gene3D" id="1.20.120.530">
    <property type="entry name" value="GntR ligand-binding domain-like"/>
    <property type="match status" value="1"/>
</dbReference>
<dbReference type="EMBL" id="JMQI01000068">
    <property type="protein sequence ID" value="KDN17705.1"/>
    <property type="molecule type" value="Genomic_DNA"/>
</dbReference>
<dbReference type="PRINTS" id="PR00035">
    <property type="entry name" value="HTHGNTR"/>
</dbReference>
<dbReference type="CDD" id="cd07377">
    <property type="entry name" value="WHTH_GntR"/>
    <property type="match status" value="1"/>
</dbReference>
<dbReference type="InterPro" id="IPR036388">
    <property type="entry name" value="WH-like_DNA-bd_sf"/>
</dbReference>
<keyword evidence="3" id="KW-0804">Transcription</keyword>
<dbReference type="RefSeq" id="WP_043786986.1">
    <property type="nucleotide sequence ID" value="NZ_JMQI01000068.1"/>
</dbReference>
<dbReference type="AlphaFoldDB" id="A0A066TSA3"/>
<dbReference type="InterPro" id="IPR036390">
    <property type="entry name" value="WH_DNA-bd_sf"/>
</dbReference>
<evidence type="ECO:0000256" key="1">
    <source>
        <dbReference type="ARBA" id="ARBA00023015"/>
    </source>
</evidence>
<dbReference type="InterPro" id="IPR000524">
    <property type="entry name" value="Tscrpt_reg_HTH_GntR"/>
</dbReference>
<organism evidence="5 6">
    <name type="scientific">Amycolatopsis rifamycinica</name>
    <dbReference type="NCBI Taxonomy" id="287986"/>
    <lineage>
        <taxon>Bacteria</taxon>
        <taxon>Bacillati</taxon>
        <taxon>Actinomycetota</taxon>
        <taxon>Actinomycetes</taxon>
        <taxon>Pseudonocardiales</taxon>
        <taxon>Pseudonocardiaceae</taxon>
        <taxon>Amycolatopsis</taxon>
    </lineage>
</organism>
<accession>A0A066TSA3</accession>
<evidence type="ECO:0000259" key="4">
    <source>
        <dbReference type="PROSITE" id="PS50949"/>
    </source>
</evidence>
<comment type="caution">
    <text evidence="5">The sequence shown here is derived from an EMBL/GenBank/DDBJ whole genome shotgun (WGS) entry which is preliminary data.</text>
</comment>
<dbReference type="STRING" id="287986.DV20_33325"/>
<proteinExistence type="predicted"/>
<dbReference type="Gene3D" id="1.10.10.10">
    <property type="entry name" value="Winged helix-like DNA-binding domain superfamily/Winged helix DNA-binding domain"/>
    <property type="match status" value="1"/>
</dbReference>
<dbReference type="SMART" id="SM00895">
    <property type="entry name" value="FCD"/>
    <property type="match status" value="1"/>
</dbReference>
<dbReference type="GO" id="GO:0003700">
    <property type="term" value="F:DNA-binding transcription factor activity"/>
    <property type="evidence" value="ECO:0007669"/>
    <property type="project" value="InterPro"/>
</dbReference>
<dbReference type="GO" id="GO:0003677">
    <property type="term" value="F:DNA binding"/>
    <property type="evidence" value="ECO:0007669"/>
    <property type="project" value="UniProtKB-KW"/>
</dbReference>
<dbReference type="Proteomes" id="UP000027345">
    <property type="component" value="Unassembled WGS sequence"/>
</dbReference>
<dbReference type="Pfam" id="PF00392">
    <property type="entry name" value="GntR"/>
    <property type="match status" value="1"/>
</dbReference>
<dbReference type="SUPFAM" id="SSF46785">
    <property type="entry name" value="Winged helix' DNA-binding domain"/>
    <property type="match status" value="1"/>
</dbReference>
<feature type="domain" description="HTH gntR-type" evidence="4">
    <location>
        <begin position="9"/>
        <end position="79"/>
    </location>
</feature>
<dbReference type="InterPro" id="IPR011711">
    <property type="entry name" value="GntR_C"/>
</dbReference>
<dbReference type="PROSITE" id="PS50949">
    <property type="entry name" value="HTH_GNTR"/>
    <property type="match status" value="1"/>
</dbReference>
<reference evidence="5 6" key="1">
    <citation type="submission" date="2014-05" db="EMBL/GenBank/DDBJ databases">
        <title>Draft genome sequence of Amycolatopsis rifamycinica DSM 46095.</title>
        <authorList>
            <person name="Lal R."/>
            <person name="Saxena A."/>
            <person name="Kumari R."/>
            <person name="Mukherjee U."/>
            <person name="Singh P."/>
            <person name="Sangwan N."/>
            <person name="Mahato N.K."/>
        </authorList>
    </citation>
    <scope>NUCLEOTIDE SEQUENCE [LARGE SCALE GENOMIC DNA]</scope>
    <source>
        <strain evidence="5 6">DSM 46095</strain>
    </source>
</reference>
<dbReference type="InterPro" id="IPR008920">
    <property type="entry name" value="TF_FadR/GntR_C"/>
</dbReference>
<evidence type="ECO:0000256" key="2">
    <source>
        <dbReference type="ARBA" id="ARBA00023125"/>
    </source>
</evidence>
<keyword evidence="2" id="KW-0238">DNA-binding</keyword>
<gene>
    <name evidence="5" type="ORF">DV20_33325</name>
</gene>
<protein>
    <submittedName>
        <fullName evidence="5">GntR family transcriptional regulator</fullName>
    </submittedName>
</protein>
<evidence type="ECO:0000256" key="3">
    <source>
        <dbReference type="ARBA" id="ARBA00023163"/>
    </source>
</evidence>
<dbReference type="eggNOG" id="COG2186">
    <property type="taxonomic scope" value="Bacteria"/>
</dbReference>
<dbReference type="OrthoDB" id="4535513at2"/>
<evidence type="ECO:0000313" key="6">
    <source>
        <dbReference type="Proteomes" id="UP000027345"/>
    </source>
</evidence>
<dbReference type="Pfam" id="PF07729">
    <property type="entry name" value="FCD"/>
    <property type="match status" value="1"/>
</dbReference>
<name>A0A066TSA3_9PSEU</name>
<dbReference type="SUPFAM" id="SSF48008">
    <property type="entry name" value="GntR ligand-binding domain-like"/>
    <property type="match status" value="1"/>
</dbReference>
<evidence type="ECO:0000313" key="5">
    <source>
        <dbReference type="EMBL" id="KDN17705.1"/>
    </source>
</evidence>
<dbReference type="PANTHER" id="PTHR43537">
    <property type="entry name" value="TRANSCRIPTIONAL REGULATOR, GNTR FAMILY"/>
    <property type="match status" value="1"/>
</dbReference>
<sequence>MRFEPVAPVRAYERVVEQIEQAVISGELKPGERLPGERELMVQFGVGRSTIREALRVLQAAEMIRSRPGDPRGPEVLAASPAALHRSMHRLARADHVGLAELLQFRMILDGSAHLLAAELRTEDDLTGLDAALESMREGVSRGYAEFSRADVAFHEVIARISRNPLLVVSEEVVRGVVLELIEDKLEHASNRASLMRTWLAHHAEVLDAIRAADGTGAAHLAKQALYDNYAEHVPAGQRPLLKPLLRS</sequence>